<dbReference type="Proteomes" id="UP000182661">
    <property type="component" value="Unassembled WGS sequence"/>
</dbReference>
<dbReference type="EMBL" id="LSRP01000072">
    <property type="protein sequence ID" value="OJF99253.1"/>
    <property type="molecule type" value="Genomic_DNA"/>
</dbReference>
<organism evidence="1 2">
    <name type="scientific">Pararhizobium antarcticum</name>
    <dbReference type="NCBI Taxonomy" id="1798805"/>
    <lineage>
        <taxon>Bacteria</taxon>
        <taxon>Pseudomonadati</taxon>
        <taxon>Pseudomonadota</taxon>
        <taxon>Alphaproteobacteria</taxon>
        <taxon>Hyphomicrobiales</taxon>
        <taxon>Rhizobiaceae</taxon>
        <taxon>Rhizobium/Agrobacterium group</taxon>
        <taxon>Pararhizobium</taxon>
    </lineage>
</organism>
<sequence>MFWLIVIGAFMLGGGLMNRVSREAEIKWKDETEDLRKRLAQVYDDLAVSRRETELEKKSYASLMELVHEMSDRLGDDESISEDRE</sequence>
<name>A0A657LVF9_9HYPH</name>
<accession>A0A657LVF9</accession>
<proteinExistence type="predicted"/>
<reference evidence="1 2" key="1">
    <citation type="submission" date="2016-02" db="EMBL/GenBank/DDBJ databases">
        <title>Genome sequencing of a beta-galactosidase producing bacteria Rhizobium sp. 59.</title>
        <authorList>
            <person name="Wang D."/>
            <person name="Kot W."/>
            <person name="Qin Y."/>
            <person name="Hansen L."/>
            <person name="Naqvi K."/>
            <person name="Rensing C."/>
        </authorList>
    </citation>
    <scope>NUCLEOTIDE SEQUENCE [LARGE SCALE GENOMIC DNA]</scope>
    <source>
        <strain evidence="1 2">59</strain>
    </source>
</reference>
<evidence type="ECO:0000313" key="1">
    <source>
        <dbReference type="EMBL" id="OJF99253.1"/>
    </source>
</evidence>
<dbReference type="AlphaFoldDB" id="A0A657LVF9"/>
<keyword evidence="2" id="KW-1185">Reference proteome</keyword>
<evidence type="ECO:0000313" key="2">
    <source>
        <dbReference type="Proteomes" id="UP000182661"/>
    </source>
</evidence>
<gene>
    <name evidence="1" type="ORF">AX760_13655</name>
</gene>
<comment type="caution">
    <text evidence="1">The sequence shown here is derived from an EMBL/GenBank/DDBJ whole genome shotgun (WGS) entry which is preliminary data.</text>
</comment>
<protein>
    <submittedName>
        <fullName evidence="1">Uncharacterized protein</fullName>
    </submittedName>
</protein>